<sequence>MRSSKRNRWRTVQPAGGPNSDRESEKNDIQKTGQEHIGPYSIKDMSYFNVNKEELTVINQRKSEIRNTGDELPQLLEAVIEDLHQAKNIKNERVTEETIQKRRISFMKSWIPST</sequence>
<feature type="region of interest" description="Disordered" evidence="1">
    <location>
        <begin position="1"/>
        <end position="40"/>
    </location>
</feature>
<protein>
    <submittedName>
        <fullName evidence="2">Uncharacterized protein</fullName>
    </submittedName>
</protein>
<keyword evidence="3" id="KW-1185">Reference proteome</keyword>
<dbReference type="AlphaFoldDB" id="A0A4C1Y5J6"/>
<reference evidence="2 3" key="1">
    <citation type="journal article" date="2019" name="Commun. Biol.">
        <title>The bagworm genome reveals a unique fibroin gene that provides high tensile strength.</title>
        <authorList>
            <person name="Kono N."/>
            <person name="Nakamura H."/>
            <person name="Ohtoshi R."/>
            <person name="Tomita M."/>
            <person name="Numata K."/>
            <person name="Arakawa K."/>
        </authorList>
    </citation>
    <scope>NUCLEOTIDE SEQUENCE [LARGE SCALE GENOMIC DNA]</scope>
</reference>
<gene>
    <name evidence="2" type="ORF">EVAR_55187_1</name>
</gene>
<dbReference type="Proteomes" id="UP000299102">
    <property type="component" value="Unassembled WGS sequence"/>
</dbReference>
<comment type="caution">
    <text evidence="2">The sequence shown here is derived from an EMBL/GenBank/DDBJ whole genome shotgun (WGS) entry which is preliminary data.</text>
</comment>
<organism evidence="2 3">
    <name type="scientific">Eumeta variegata</name>
    <name type="common">Bagworm moth</name>
    <name type="synonym">Eumeta japonica</name>
    <dbReference type="NCBI Taxonomy" id="151549"/>
    <lineage>
        <taxon>Eukaryota</taxon>
        <taxon>Metazoa</taxon>
        <taxon>Ecdysozoa</taxon>
        <taxon>Arthropoda</taxon>
        <taxon>Hexapoda</taxon>
        <taxon>Insecta</taxon>
        <taxon>Pterygota</taxon>
        <taxon>Neoptera</taxon>
        <taxon>Endopterygota</taxon>
        <taxon>Lepidoptera</taxon>
        <taxon>Glossata</taxon>
        <taxon>Ditrysia</taxon>
        <taxon>Tineoidea</taxon>
        <taxon>Psychidae</taxon>
        <taxon>Oiketicinae</taxon>
        <taxon>Eumeta</taxon>
    </lineage>
</organism>
<dbReference type="EMBL" id="BGZK01001080">
    <property type="protein sequence ID" value="GBP70613.1"/>
    <property type="molecule type" value="Genomic_DNA"/>
</dbReference>
<name>A0A4C1Y5J6_EUMVA</name>
<evidence type="ECO:0000313" key="2">
    <source>
        <dbReference type="EMBL" id="GBP70613.1"/>
    </source>
</evidence>
<accession>A0A4C1Y5J6</accession>
<evidence type="ECO:0000313" key="3">
    <source>
        <dbReference type="Proteomes" id="UP000299102"/>
    </source>
</evidence>
<feature type="compositionally biased region" description="Basic and acidic residues" evidence="1">
    <location>
        <begin position="20"/>
        <end position="29"/>
    </location>
</feature>
<evidence type="ECO:0000256" key="1">
    <source>
        <dbReference type="SAM" id="MobiDB-lite"/>
    </source>
</evidence>
<proteinExistence type="predicted"/>